<comment type="caution">
    <text evidence="1">The sequence shown here is derived from an EMBL/GenBank/DDBJ whole genome shotgun (WGS) entry which is preliminary data.</text>
</comment>
<evidence type="ECO:0008006" key="3">
    <source>
        <dbReference type="Google" id="ProtNLM"/>
    </source>
</evidence>
<dbReference type="RefSeq" id="WP_184457073.1">
    <property type="nucleotide sequence ID" value="NZ_JACIFV010000009.1"/>
</dbReference>
<proteinExistence type="predicted"/>
<dbReference type="Proteomes" id="UP000524492">
    <property type="component" value="Unassembled WGS sequence"/>
</dbReference>
<dbReference type="EMBL" id="JACIFV010000009">
    <property type="protein sequence ID" value="MBB4192794.1"/>
    <property type="molecule type" value="Genomic_DNA"/>
</dbReference>
<protein>
    <recommendedName>
        <fullName evidence="3">DUF3168 domain-containing protein</fullName>
    </recommendedName>
</protein>
<dbReference type="InterPro" id="IPR021508">
    <property type="entry name" value="Gp17-like"/>
</dbReference>
<dbReference type="InterPro" id="IPR053745">
    <property type="entry name" value="Viral_Tail_Comp_sf"/>
</dbReference>
<evidence type="ECO:0000313" key="1">
    <source>
        <dbReference type="EMBL" id="MBB4192794.1"/>
    </source>
</evidence>
<gene>
    <name evidence="1" type="ORF">GGD53_002954</name>
</gene>
<keyword evidence="2" id="KW-1185">Reference proteome</keyword>
<dbReference type="Gene3D" id="3.30.2000.30">
    <property type="match status" value="1"/>
</dbReference>
<accession>A0A7W6MHG0</accession>
<dbReference type="AlphaFoldDB" id="A0A7W6MHG0"/>
<name>A0A7W6MHG0_9HYPH</name>
<dbReference type="Pfam" id="PF11367">
    <property type="entry name" value="Tail_completion_gp17"/>
    <property type="match status" value="1"/>
</dbReference>
<reference evidence="1 2" key="1">
    <citation type="submission" date="2020-08" db="EMBL/GenBank/DDBJ databases">
        <title>Genomic Encyclopedia of Type Strains, Phase IV (KMG-V): Genome sequencing to study the core and pangenomes of soil and plant-associated prokaryotes.</title>
        <authorList>
            <person name="Whitman W."/>
        </authorList>
    </citation>
    <scope>NUCLEOTIDE SEQUENCE [LARGE SCALE GENOMIC DNA]</scope>
    <source>
        <strain evidence="1 2">SEMIA 4074</strain>
    </source>
</reference>
<organism evidence="1 2">
    <name type="scientific">Rhizobium aethiopicum</name>
    <dbReference type="NCBI Taxonomy" id="1138170"/>
    <lineage>
        <taxon>Bacteria</taxon>
        <taxon>Pseudomonadati</taxon>
        <taxon>Pseudomonadota</taxon>
        <taxon>Alphaproteobacteria</taxon>
        <taxon>Hyphomicrobiales</taxon>
        <taxon>Rhizobiaceae</taxon>
        <taxon>Rhizobium/Agrobacterium group</taxon>
        <taxon>Rhizobium</taxon>
    </lineage>
</organism>
<evidence type="ECO:0000313" key="2">
    <source>
        <dbReference type="Proteomes" id="UP000524492"/>
    </source>
</evidence>
<sequence length="138" mass="14920">MAEAPQAELQKLVYDTLRLNTDITALAGGVYDKVPADPFKTKTAYISFGPSDTVEDGADCVTSGVHTFQIDIWSKAVGQVEAKRLVHLVTKALHLQELDLTDNALAEIMVEFSRVFTDADGLTTHGIVSVTASIQEPD</sequence>